<reference evidence="1 2" key="1">
    <citation type="journal article" date="2019" name="Int. J. Syst. Evol. Microbiol.">
        <title>The Global Catalogue of Microorganisms (GCM) 10K type strain sequencing project: providing services to taxonomists for standard genome sequencing and annotation.</title>
        <authorList>
            <consortium name="The Broad Institute Genomics Platform"/>
            <consortium name="The Broad Institute Genome Sequencing Center for Infectious Disease"/>
            <person name="Wu L."/>
            <person name="Ma J."/>
        </authorList>
    </citation>
    <scope>NUCLEOTIDE SEQUENCE [LARGE SCALE GENOMIC DNA]</scope>
    <source>
        <strain evidence="1 2">JCM 4087</strain>
    </source>
</reference>
<dbReference type="Gene3D" id="1.10.1200.10">
    <property type="entry name" value="ACP-like"/>
    <property type="match status" value="1"/>
</dbReference>
<accession>A0ABN3WBU8</accession>
<gene>
    <name evidence="1" type="ORF">GCM10020221_03020</name>
</gene>
<sequence length="217" mass="22776">MAAPGRDTVEAVPGACPAPPGWIVNGQLTRARDGGPLPGSLAPARRIRMEDMEEMTVTQAGQDGGTAADADRMVREYLRTSRELVAAQRDVLLTVPRRRGGGSGGGAGAGRALPQAVVEPPAATVEPPAPRPSADVLATILDIIAERNRLSPRHDRTGSRLEADLSIDSIKRIEIVGESGRPARTSAAAVRSCPGSTTRSWRCCPRPVPRPASPMLS</sequence>
<evidence type="ECO:0000313" key="1">
    <source>
        <dbReference type="EMBL" id="GAA2910519.1"/>
    </source>
</evidence>
<dbReference type="Proteomes" id="UP001501102">
    <property type="component" value="Unassembled WGS sequence"/>
</dbReference>
<organism evidence="1 2">
    <name type="scientific">Streptomyces thioluteus</name>
    <dbReference type="NCBI Taxonomy" id="66431"/>
    <lineage>
        <taxon>Bacteria</taxon>
        <taxon>Bacillati</taxon>
        <taxon>Actinomycetota</taxon>
        <taxon>Actinomycetes</taxon>
        <taxon>Kitasatosporales</taxon>
        <taxon>Streptomycetaceae</taxon>
        <taxon>Streptomyces</taxon>
    </lineage>
</organism>
<protein>
    <recommendedName>
        <fullName evidence="3">Carrier domain-containing protein</fullName>
    </recommendedName>
</protein>
<evidence type="ECO:0000313" key="2">
    <source>
        <dbReference type="Proteomes" id="UP001501102"/>
    </source>
</evidence>
<comment type="caution">
    <text evidence="1">The sequence shown here is derived from an EMBL/GenBank/DDBJ whole genome shotgun (WGS) entry which is preliminary data.</text>
</comment>
<dbReference type="InterPro" id="IPR036736">
    <property type="entry name" value="ACP-like_sf"/>
</dbReference>
<proteinExistence type="predicted"/>
<keyword evidence="2" id="KW-1185">Reference proteome</keyword>
<evidence type="ECO:0008006" key="3">
    <source>
        <dbReference type="Google" id="ProtNLM"/>
    </source>
</evidence>
<name>A0ABN3WBU8_STRTU</name>
<dbReference type="EMBL" id="BAAAXZ010000012">
    <property type="protein sequence ID" value="GAA2910519.1"/>
    <property type="molecule type" value="Genomic_DNA"/>
</dbReference>